<dbReference type="Gene3D" id="1.10.10.10">
    <property type="entry name" value="Winged helix-like DNA-binding domain superfamily/Winged helix DNA-binding domain"/>
    <property type="match status" value="1"/>
</dbReference>
<keyword evidence="1" id="KW-0539">Nucleus</keyword>
<evidence type="ECO:0000313" key="6">
    <source>
        <dbReference type="Proteomes" id="UP000007014"/>
    </source>
</evidence>
<proteinExistence type="inferred from homology"/>
<dbReference type="OrthoDB" id="10518656at2759"/>
<reference evidence="5 6" key="2">
    <citation type="journal article" date="2007" name="BMC Biol.">
        <title>A 100%-complete sequence reveals unusually simple genomic features in the hot-spring red alga Cyanidioschyzon merolae.</title>
        <authorList>
            <person name="Nozaki H."/>
            <person name="Takano H."/>
            <person name="Misumi O."/>
            <person name="Terasawa K."/>
            <person name="Matsuzaki M."/>
            <person name="Maruyama S."/>
            <person name="Nishida K."/>
            <person name="Yagisawa F."/>
            <person name="Yoshida Y."/>
            <person name="Fujiwara T."/>
            <person name="Takio S."/>
            <person name="Tamura K."/>
            <person name="Chung S.J."/>
            <person name="Nakamura S."/>
            <person name="Kuroiwa H."/>
            <person name="Tanaka K."/>
            <person name="Sato N."/>
            <person name="Kuroiwa T."/>
        </authorList>
    </citation>
    <scope>NUCLEOTIDE SEQUENCE [LARGE SCALE GENOMIC DNA]</scope>
    <source>
        <strain evidence="5 6">10D</strain>
    </source>
</reference>
<dbReference type="SUPFAM" id="SSF46785">
    <property type="entry name" value="Winged helix' DNA-binding domain"/>
    <property type="match status" value="1"/>
</dbReference>
<feature type="region of interest" description="Disordered" evidence="3">
    <location>
        <begin position="188"/>
        <end position="218"/>
    </location>
</feature>
<evidence type="ECO:0000256" key="1">
    <source>
        <dbReference type="RuleBase" id="RU003796"/>
    </source>
</evidence>
<protein>
    <recommendedName>
        <fullName evidence="4">E2F/DP family winged-helix DNA-binding domain-containing protein</fullName>
    </recommendedName>
</protein>
<dbReference type="Pfam" id="PF02319">
    <property type="entry name" value="WHD_E2F_TDP"/>
    <property type="match status" value="1"/>
</dbReference>
<keyword evidence="1" id="KW-0805">Transcription regulation</keyword>
<dbReference type="InterPro" id="IPR036390">
    <property type="entry name" value="WH_DNA-bd_sf"/>
</dbReference>
<feature type="region of interest" description="Disordered" evidence="3">
    <location>
        <begin position="303"/>
        <end position="327"/>
    </location>
</feature>
<dbReference type="RefSeq" id="XP_005539124.1">
    <property type="nucleotide sequence ID" value="XM_005539067.1"/>
</dbReference>
<feature type="region of interest" description="Disordered" evidence="3">
    <location>
        <begin position="24"/>
        <end position="67"/>
    </location>
</feature>
<dbReference type="AlphaFoldDB" id="M1VM98"/>
<evidence type="ECO:0000256" key="3">
    <source>
        <dbReference type="SAM" id="MobiDB-lite"/>
    </source>
</evidence>
<dbReference type="GO" id="GO:0003677">
    <property type="term" value="F:DNA binding"/>
    <property type="evidence" value="ECO:0007669"/>
    <property type="project" value="UniProtKB-KW"/>
</dbReference>
<evidence type="ECO:0000313" key="5">
    <source>
        <dbReference type="EMBL" id="BAM83088.1"/>
    </source>
</evidence>
<dbReference type="HOGENOM" id="CLU_459577_0_0_1"/>
<keyword evidence="6" id="KW-1185">Reference proteome</keyword>
<dbReference type="InterPro" id="IPR003316">
    <property type="entry name" value="E2F_WHTH_DNA-bd_dom"/>
</dbReference>
<dbReference type="Proteomes" id="UP000007014">
    <property type="component" value="Chromosome 20"/>
</dbReference>
<comment type="similarity">
    <text evidence="1">Belongs to the E2F/DP family.</text>
</comment>
<dbReference type="KEGG" id="cme:CYME_CMT068C"/>
<dbReference type="InterPro" id="IPR036388">
    <property type="entry name" value="WH-like_DNA-bd_sf"/>
</dbReference>
<feature type="domain" description="E2F/DP family winged-helix DNA-binding" evidence="4">
    <location>
        <begin position="330"/>
        <end position="402"/>
    </location>
</feature>
<organism evidence="5 6">
    <name type="scientific">Cyanidioschyzon merolae (strain NIES-3377 / 10D)</name>
    <name type="common">Unicellular red alga</name>
    <dbReference type="NCBI Taxonomy" id="280699"/>
    <lineage>
        <taxon>Eukaryota</taxon>
        <taxon>Rhodophyta</taxon>
        <taxon>Bangiophyceae</taxon>
        <taxon>Cyanidiales</taxon>
        <taxon>Cyanidiaceae</taxon>
        <taxon>Cyanidioschyzon</taxon>
    </lineage>
</organism>
<reference evidence="5 6" key="1">
    <citation type="journal article" date="2004" name="Nature">
        <title>Genome sequence of the ultrasmall unicellular red alga Cyanidioschyzon merolae 10D.</title>
        <authorList>
            <person name="Matsuzaki M."/>
            <person name="Misumi O."/>
            <person name="Shin-i T."/>
            <person name="Maruyama S."/>
            <person name="Takahara M."/>
            <person name="Miyagishima S."/>
            <person name="Mori T."/>
            <person name="Nishida K."/>
            <person name="Yagisawa F."/>
            <person name="Nishida K."/>
            <person name="Yoshida Y."/>
            <person name="Nishimura Y."/>
            <person name="Nakao S."/>
            <person name="Kobayashi T."/>
            <person name="Momoyama Y."/>
            <person name="Higashiyama T."/>
            <person name="Minoda A."/>
            <person name="Sano M."/>
            <person name="Nomoto H."/>
            <person name="Oishi K."/>
            <person name="Hayashi H."/>
            <person name="Ohta F."/>
            <person name="Nishizaka S."/>
            <person name="Haga S."/>
            <person name="Miura S."/>
            <person name="Morishita T."/>
            <person name="Kabeya Y."/>
            <person name="Terasawa K."/>
            <person name="Suzuki Y."/>
            <person name="Ishii Y."/>
            <person name="Asakawa S."/>
            <person name="Takano H."/>
            <person name="Ohta N."/>
            <person name="Kuroiwa H."/>
            <person name="Tanaka K."/>
            <person name="Shimizu N."/>
            <person name="Sugano S."/>
            <person name="Sato N."/>
            <person name="Nozaki H."/>
            <person name="Ogasawara N."/>
            <person name="Kohara Y."/>
            <person name="Kuroiwa T."/>
        </authorList>
    </citation>
    <scope>NUCLEOTIDE SEQUENCE [LARGE SCALE GENOMIC DNA]</scope>
    <source>
        <strain evidence="5 6">10D</strain>
    </source>
</reference>
<dbReference type="GO" id="GO:0006355">
    <property type="term" value="P:regulation of DNA-templated transcription"/>
    <property type="evidence" value="ECO:0007669"/>
    <property type="project" value="InterPro"/>
</dbReference>
<gene>
    <name evidence="5" type="ORF">CYME_CMT068C</name>
</gene>
<dbReference type="GO" id="GO:0005667">
    <property type="term" value="C:transcription regulator complex"/>
    <property type="evidence" value="ECO:0007669"/>
    <property type="project" value="InterPro"/>
</dbReference>
<evidence type="ECO:0000259" key="4">
    <source>
        <dbReference type="SMART" id="SM01372"/>
    </source>
</evidence>
<dbReference type="SMART" id="SM01372">
    <property type="entry name" value="E2F_TDP"/>
    <property type="match status" value="1"/>
</dbReference>
<accession>M1VM98</accession>
<dbReference type="GeneID" id="16998200"/>
<feature type="coiled-coil region" evidence="2">
    <location>
        <begin position="419"/>
        <end position="460"/>
    </location>
</feature>
<keyword evidence="1" id="KW-0238">DNA-binding</keyword>
<keyword evidence="1" id="KW-0804">Transcription</keyword>
<evidence type="ECO:0000256" key="2">
    <source>
        <dbReference type="SAM" id="Coils"/>
    </source>
</evidence>
<name>M1VM98_CYAM1</name>
<dbReference type="GO" id="GO:0005634">
    <property type="term" value="C:nucleus"/>
    <property type="evidence" value="ECO:0007669"/>
    <property type="project" value="UniProtKB-SubCell"/>
</dbReference>
<sequence>MDDIDWKALLCDEVAAFPERVASAGNAQRVAKEHPDTPSQALADGAAGRTRAASPEPTSRGAPPWLPLSEWSPHDLIPWSRNSRFRAVEATDSGSAVAPARPVTQATAVPQSPCSFGGIESFLWYVSPDIPKTPVSYRRMSQGVSSSPLGVSAFSPTLRACLGQAPDKEWPGWCTEQIDRLAADRGDTVLNAPSAGSPGRRPQPRRPIRGTEHQPLQPRSLMDALYEASGAREKQTLGRRNVASEQLTVRQCIAASVAEQASPSAAAADTPSSPYAAHPDIDIGILMTNPSFLLKHFHPYHPRPHDQHLHGSGPATGEDCHPDSPRTSGRYARSIGFLTAHLLGLFAPQAEGKASYAEHQTCSSLATALKVAPRRIYDVISVLEAIGILEREARGGNYKTPSMRIRLRSLTPSRLLSAATGARAQRAHLERQLEDLANISSELDDDLHNLRCRLRDLLRQLLYRPGSTVTCALETATVVASELDERGHQHATSKKRWFLLRPCDNSGLTGFWASSHPPLSAERHIGTGDSAALQCRLRVPAAAQLIPVPAIEATTPVSVASVRKASYRRDGPLQSLDPNRCLADMRPVKRQRYR</sequence>
<dbReference type="Gramene" id="CMT068CT">
    <property type="protein sequence ID" value="CMT068CT"/>
    <property type="gene ID" value="CMT068C"/>
</dbReference>
<comment type="subcellular location">
    <subcellularLocation>
        <location evidence="1">Nucleus</location>
    </subcellularLocation>
</comment>
<dbReference type="EMBL" id="AP006502">
    <property type="protein sequence ID" value="BAM83088.1"/>
    <property type="molecule type" value="Genomic_DNA"/>
</dbReference>
<keyword evidence="2" id="KW-0175">Coiled coil</keyword>